<name>A0AAQ3C2Y1_EDWPI</name>
<dbReference type="RefSeq" id="WP_012847201.1">
    <property type="nucleotide sequence ID" value="NC_013508.1"/>
</dbReference>
<dbReference type="GeneID" id="72527218"/>
<protein>
    <submittedName>
        <fullName evidence="1">Uncharacterized protein</fullName>
    </submittedName>
</protein>
<reference evidence="1" key="1">
    <citation type="submission" date="2022-10" db="EMBL/GenBank/DDBJ databases">
        <title>Complete genome of Ep21-8.</title>
        <authorList>
            <person name="Kang Y.-R."/>
            <person name="Kim D.-H."/>
        </authorList>
    </citation>
    <scope>NUCLEOTIDE SEQUENCE</scope>
    <source>
        <strain evidence="1">Ep21-8</strain>
    </source>
</reference>
<accession>A0AAQ3C2Y1</accession>
<sequence>MHTDIFFDVENELALRKRVMVNFLSTKMDREALIAFQLFKKKTQTQSLSKEKKQPIFFFYSLTLLERQMRYLSLEGRPLTY</sequence>
<proteinExistence type="predicted"/>
<dbReference type="AlphaFoldDB" id="A0AAQ3C2Y1"/>
<organism evidence="1 2">
    <name type="scientific">Edwardsiella piscicida</name>
    <dbReference type="NCBI Taxonomy" id="1263550"/>
    <lineage>
        <taxon>Bacteria</taxon>
        <taxon>Pseudomonadati</taxon>
        <taxon>Pseudomonadota</taxon>
        <taxon>Gammaproteobacteria</taxon>
        <taxon>Enterobacterales</taxon>
        <taxon>Hafniaceae</taxon>
        <taxon>Edwardsiella</taxon>
    </lineage>
</organism>
<evidence type="ECO:0000313" key="1">
    <source>
        <dbReference type="EMBL" id="WDU91382.1"/>
    </source>
</evidence>
<dbReference type="Proteomes" id="UP001223683">
    <property type="component" value="Chromosome"/>
</dbReference>
<dbReference type="EMBL" id="CP118390">
    <property type="protein sequence ID" value="WDU91382.1"/>
    <property type="molecule type" value="Genomic_DNA"/>
</dbReference>
<gene>
    <name evidence="1" type="ORF">PWJ79_01610</name>
</gene>
<evidence type="ECO:0000313" key="2">
    <source>
        <dbReference type="Proteomes" id="UP001223683"/>
    </source>
</evidence>